<protein>
    <submittedName>
        <fullName evidence="3">Uncharacterized protein</fullName>
    </submittedName>
</protein>
<keyword evidence="4" id="KW-1185">Reference proteome</keyword>
<sequence length="184" mass="20466">MGLSPPVFVVLIVLATIVPPLTAGALLSRFVCRNFRDAAGAVEPKPRRRWFGLRRTRSIDSTSADSLATRAQSYTDSWHDLESLHTYRDTPTPSLQYCAQDQAPPVVAPVPAAIRIQPPPETWHPSRASRLTWSFSPTRRHPSELQKSHSRSGFSKDSGMVLEGSGEDEEQRARDERAPRPARA</sequence>
<keyword evidence="2" id="KW-0732">Signal</keyword>
<feature type="signal peptide" evidence="2">
    <location>
        <begin position="1"/>
        <end position="23"/>
    </location>
</feature>
<evidence type="ECO:0000256" key="1">
    <source>
        <dbReference type="SAM" id="MobiDB-lite"/>
    </source>
</evidence>
<evidence type="ECO:0000313" key="3">
    <source>
        <dbReference type="EMBL" id="GKT48660.1"/>
    </source>
</evidence>
<dbReference type="Proteomes" id="UP001055115">
    <property type="component" value="Unassembled WGS sequence"/>
</dbReference>
<organism evidence="3 4">
    <name type="scientific">Colletotrichum spaethianum</name>
    <dbReference type="NCBI Taxonomy" id="700344"/>
    <lineage>
        <taxon>Eukaryota</taxon>
        <taxon>Fungi</taxon>
        <taxon>Dikarya</taxon>
        <taxon>Ascomycota</taxon>
        <taxon>Pezizomycotina</taxon>
        <taxon>Sordariomycetes</taxon>
        <taxon>Hypocreomycetidae</taxon>
        <taxon>Glomerellales</taxon>
        <taxon>Glomerellaceae</taxon>
        <taxon>Colletotrichum</taxon>
        <taxon>Colletotrichum spaethianum species complex</taxon>
    </lineage>
</organism>
<feature type="region of interest" description="Disordered" evidence="1">
    <location>
        <begin position="133"/>
        <end position="184"/>
    </location>
</feature>
<name>A0AA37UNK1_9PEZI</name>
<dbReference type="GeneID" id="73329643"/>
<accession>A0AA37UNK1</accession>
<dbReference type="EMBL" id="BQXU01000024">
    <property type="protein sequence ID" value="GKT48660.1"/>
    <property type="molecule type" value="Genomic_DNA"/>
</dbReference>
<evidence type="ECO:0000256" key="2">
    <source>
        <dbReference type="SAM" id="SignalP"/>
    </source>
</evidence>
<feature type="chain" id="PRO_5041203980" evidence="2">
    <location>
        <begin position="24"/>
        <end position="184"/>
    </location>
</feature>
<comment type="caution">
    <text evidence="3">The sequence shown here is derived from an EMBL/GenBank/DDBJ whole genome shotgun (WGS) entry which is preliminary data.</text>
</comment>
<feature type="compositionally biased region" description="Basic and acidic residues" evidence="1">
    <location>
        <begin position="171"/>
        <end position="184"/>
    </location>
</feature>
<dbReference type="RefSeq" id="XP_049131010.1">
    <property type="nucleotide sequence ID" value="XM_049275053.1"/>
</dbReference>
<evidence type="ECO:0000313" key="4">
    <source>
        <dbReference type="Proteomes" id="UP001055115"/>
    </source>
</evidence>
<proteinExistence type="predicted"/>
<reference evidence="3 4" key="1">
    <citation type="submission" date="2022-03" db="EMBL/GenBank/DDBJ databases">
        <title>Genome data of Colletotrichum spp.</title>
        <authorList>
            <person name="Utami Y.D."/>
            <person name="Hiruma K."/>
        </authorList>
    </citation>
    <scope>NUCLEOTIDE SEQUENCE [LARGE SCALE GENOMIC DNA]</scope>
    <source>
        <strain evidence="3 4">MAFF 239500</strain>
    </source>
</reference>
<dbReference type="AlphaFoldDB" id="A0AA37UNK1"/>
<gene>
    <name evidence="3" type="ORF">ColSpa_08841</name>
</gene>